<evidence type="ECO:0000259" key="11">
    <source>
        <dbReference type="PROSITE" id="PS50892"/>
    </source>
</evidence>
<keyword evidence="5" id="KW-0472">Membrane</keyword>
<evidence type="ECO:0000256" key="4">
    <source>
        <dbReference type="ARBA" id="ARBA00022481"/>
    </source>
</evidence>
<dbReference type="CDD" id="cd15867">
    <property type="entry name" value="R-SNARE_YKT6"/>
    <property type="match status" value="1"/>
</dbReference>
<evidence type="ECO:0000256" key="9">
    <source>
        <dbReference type="PROSITE-ProRule" id="PRU00290"/>
    </source>
</evidence>
<accession>A0A7S3F9N0</accession>
<dbReference type="SUPFAM" id="SSF64356">
    <property type="entry name" value="SNARE-like"/>
    <property type="match status" value="1"/>
</dbReference>
<keyword evidence="3" id="KW-1003">Cell membrane</keyword>
<gene>
    <name evidence="12" type="ORF">PSIN1315_LOCUS5330</name>
</gene>
<dbReference type="Gene3D" id="1.20.5.110">
    <property type="match status" value="1"/>
</dbReference>
<evidence type="ECO:0000256" key="2">
    <source>
        <dbReference type="ARBA" id="ARBA00008025"/>
    </source>
</evidence>
<organism evidence="12">
    <name type="scientific">Prasinoderma singulare</name>
    <dbReference type="NCBI Taxonomy" id="676789"/>
    <lineage>
        <taxon>Eukaryota</taxon>
        <taxon>Viridiplantae</taxon>
        <taxon>Prasinodermophyta</taxon>
        <taxon>Prasinodermophyceae</taxon>
        <taxon>Prasinodermales</taxon>
        <taxon>Prasinodermaceae</taxon>
        <taxon>Prasinoderma</taxon>
    </lineage>
</organism>
<dbReference type="PROSITE" id="PS50859">
    <property type="entry name" value="LONGIN"/>
    <property type="match status" value="1"/>
</dbReference>
<comment type="similarity">
    <text evidence="2">Belongs to the synaptobrevin family.</text>
</comment>
<protein>
    <submittedName>
        <fullName evidence="12">Uncharacterized protein</fullName>
    </submittedName>
</protein>
<evidence type="ECO:0000256" key="3">
    <source>
        <dbReference type="ARBA" id="ARBA00022475"/>
    </source>
</evidence>
<reference evidence="12" key="1">
    <citation type="submission" date="2021-01" db="EMBL/GenBank/DDBJ databases">
        <authorList>
            <person name="Corre E."/>
            <person name="Pelletier E."/>
            <person name="Niang G."/>
            <person name="Scheremetjew M."/>
            <person name="Finn R."/>
            <person name="Kale V."/>
            <person name="Holt S."/>
            <person name="Cochrane G."/>
            <person name="Meng A."/>
            <person name="Brown T."/>
            <person name="Cohen L."/>
        </authorList>
    </citation>
    <scope>NUCLEOTIDE SEQUENCE</scope>
    <source>
        <strain evidence="12">RCC927</strain>
    </source>
</reference>
<evidence type="ECO:0000256" key="6">
    <source>
        <dbReference type="ARBA" id="ARBA00023139"/>
    </source>
</evidence>
<dbReference type="Pfam" id="PF13774">
    <property type="entry name" value="Longin"/>
    <property type="match status" value="1"/>
</dbReference>
<sequence length="204" mass="22406">MASAGPTLTSVQLLRNRGADAEPVLLGSAHDVSSFGYFERKAVREMLAFVGRTVAKRTPEGQRQSVAHEAYICHAYNRGGLVGLCFVGKDYPSRAAFSVVNRALDDYCQAHGEGWRAATQDGAQGDEAAQAVLTKFQDPHEADKLLKIQRELDETKVILHKTIDSVLQRGEKLDSLVDKSNDLSTASTLFYKAARKNNQCCKMM</sequence>
<keyword evidence="7" id="KW-0449">Lipoprotein</keyword>
<proteinExistence type="inferred from homology"/>
<keyword evidence="9" id="KW-0175">Coiled coil</keyword>
<dbReference type="PROSITE" id="PS50892">
    <property type="entry name" value="V_SNARE"/>
    <property type="match status" value="1"/>
</dbReference>
<dbReference type="CDD" id="cd14824">
    <property type="entry name" value="Longin"/>
    <property type="match status" value="1"/>
</dbReference>
<name>A0A7S3F9N0_9VIRI</name>
<dbReference type="PANTHER" id="PTHR45806:SF1">
    <property type="entry name" value="SYNAPTOBREVIN HOMOLOG YKT6"/>
    <property type="match status" value="1"/>
</dbReference>
<dbReference type="PRINTS" id="PR00219">
    <property type="entry name" value="SYNAPTOBREVN"/>
</dbReference>
<dbReference type="GO" id="GO:0005794">
    <property type="term" value="C:Golgi apparatus"/>
    <property type="evidence" value="ECO:0007669"/>
    <property type="project" value="TreeGrafter"/>
</dbReference>
<dbReference type="PANTHER" id="PTHR45806">
    <property type="entry name" value="SYNAPTOBREVIN HOMOLOG YKT6"/>
    <property type="match status" value="1"/>
</dbReference>
<dbReference type="InterPro" id="IPR042855">
    <property type="entry name" value="V_SNARE_CC"/>
</dbReference>
<feature type="domain" description="V-SNARE coiled-coil homology" evidence="11">
    <location>
        <begin position="144"/>
        <end position="204"/>
    </location>
</feature>
<dbReference type="SUPFAM" id="SSF58038">
    <property type="entry name" value="SNARE fusion complex"/>
    <property type="match status" value="1"/>
</dbReference>
<dbReference type="GO" id="GO:0006888">
    <property type="term" value="P:endoplasmic reticulum to Golgi vesicle-mediated transport"/>
    <property type="evidence" value="ECO:0007669"/>
    <property type="project" value="TreeGrafter"/>
</dbReference>
<evidence type="ECO:0000256" key="7">
    <source>
        <dbReference type="ARBA" id="ARBA00023288"/>
    </source>
</evidence>
<keyword evidence="4" id="KW-0488">Methylation</keyword>
<evidence type="ECO:0000259" key="10">
    <source>
        <dbReference type="PROSITE" id="PS50859"/>
    </source>
</evidence>
<evidence type="ECO:0000256" key="8">
    <source>
        <dbReference type="ARBA" id="ARBA00023289"/>
    </source>
</evidence>
<dbReference type="AlphaFoldDB" id="A0A7S3F9N0"/>
<feature type="domain" description="Longin" evidence="10">
    <location>
        <begin position="12"/>
        <end position="140"/>
    </location>
</feature>
<dbReference type="InterPro" id="IPR001388">
    <property type="entry name" value="Synaptobrevin-like"/>
</dbReference>
<keyword evidence="6" id="KW-0564">Palmitate</keyword>
<evidence type="ECO:0000256" key="1">
    <source>
        <dbReference type="ARBA" id="ARBA00004342"/>
    </source>
</evidence>
<dbReference type="InterPro" id="IPR010908">
    <property type="entry name" value="Longin_dom"/>
</dbReference>
<dbReference type="SMART" id="SM01270">
    <property type="entry name" value="Longin"/>
    <property type="match status" value="1"/>
</dbReference>
<dbReference type="InterPro" id="IPR045848">
    <property type="entry name" value="R-SNARE_YKT6"/>
</dbReference>
<dbReference type="GO" id="GO:0005886">
    <property type="term" value="C:plasma membrane"/>
    <property type="evidence" value="ECO:0007669"/>
    <property type="project" value="UniProtKB-SubCell"/>
</dbReference>
<dbReference type="Pfam" id="PF00957">
    <property type="entry name" value="Synaptobrevin"/>
    <property type="match status" value="1"/>
</dbReference>
<dbReference type="EMBL" id="HBHY01008296">
    <property type="protein sequence ID" value="CAE0135233.1"/>
    <property type="molecule type" value="Transcribed_RNA"/>
</dbReference>
<keyword evidence="8" id="KW-0636">Prenylation</keyword>
<dbReference type="GO" id="GO:0005484">
    <property type="term" value="F:SNAP receptor activity"/>
    <property type="evidence" value="ECO:0007669"/>
    <property type="project" value="TreeGrafter"/>
</dbReference>
<dbReference type="Gene3D" id="3.30.450.50">
    <property type="entry name" value="Longin domain"/>
    <property type="match status" value="1"/>
</dbReference>
<evidence type="ECO:0000313" key="12">
    <source>
        <dbReference type="EMBL" id="CAE0135233.1"/>
    </source>
</evidence>
<comment type="subcellular location">
    <subcellularLocation>
        <location evidence="1">Cell membrane</location>
        <topology evidence="1">Lipid-anchor</topology>
        <orientation evidence="1">Cytoplasmic side</orientation>
    </subcellularLocation>
</comment>
<evidence type="ECO:0000256" key="5">
    <source>
        <dbReference type="ARBA" id="ARBA00023136"/>
    </source>
</evidence>
<dbReference type="InterPro" id="IPR011012">
    <property type="entry name" value="Longin-like_dom_sf"/>
</dbReference>